<dbReference type="RefSeq" id="WP_241913250.1">
    <property type="nucleotide sequence ID" value="NZ_CP093326.1"/>
</dbReference>
<evidence type="ECO:0000256" key="6">
    <source>
        <dbReference type="ARBA" id="ARBA00022840"/>
    </source>
</evidence>
<evidence type="ECO:0000313" key="12">
    <source>
        <dbReference type="Proteomes" id="UP000829069"/>
    </source>
</evidence>
<gene>
    <name evidence="11" type="ORF">MNQ99_13230</name>
</gene>
<accession>A0ABY3W9C8</accession>
<feature type="transmembrane region" description="Helical" evidence="9">
    <location>
        <begin position="371"/>
        <end position="391"/>
    </location>
</feature>
<dbReference type="SMART" id="SM00220">
    <property type="entry name" value="S_TKc"/>
    <property type="match status" value="1"/>
</dbReference>
<dbReference type="EC" id="2.7.11.1" evidence="1"/>
<proteinExistence type="predicted"/>
<feature type="compositionally biased region" description="Basic and acidic residues" evidence="8">
    <location>
        <begin position="328"/>
        <end position="344"/>
    </location>
</feature>
<evidence type="ECO:0000256" key="8">
    <source>
        <dbReference type="SAM" id="MobiDB-lite"/>
    </source>
</evidence>
<evidence type="ECO:0000256" key="5">
    <source>
        <dbReference type="ARBA" id="ARBA00022777"/>
    </source>
</evidence>
<feature type="binding site" evidence="7">
    <location>
        <position position="45"/>
    </location>
    <ligand>
        <name>ATP</name>
        <dbReference type="ChEBI" id="CHEBI:30616"/>
    </ligand>
</feature>
<dbReference type="PANTHER" id="PTHR43289:SF6">
    <property type="entry name" value="SERINE_THREONINE-PROTEIN KINASE NEKL-3"/>
    <property type="match status" value="1"/>
</dbReference>
<protein>
    <recommendedName>
        <fullName evidence="1">non-specific serine/threonine protein kinase</fullName>
        <ecNumber evidence="1">2.7.11.1</ecNumber>
    </recommendedName>
</protein>
<keyword evidence="2 11" id="KW-0723">Serine/threonine-protein kinase</keyword>
<dbReference type="PROSITE" id="PS00107">
    <property type="entry name" value="PROTEIN_KINASE_ATP"/>
    <property type="match status" value="1"/>
</dbReference>
<dbReference type="EMBL" id="CP093326">
    <property type="protein sequence ID" value="UNK44911.1"/>
    <property type="molecule type" value="Genomic_DNA"/>
</dbReference>
<evidence type="ECO:0000313" key="11">
    <source>
        <dbReference type="EMBL" id="UNK44911.1"/>
    </source>
</evidence>
<keyword evidence="6 7" id="KW-0067">ATP-binding</keyword>
<keyword evidence="5 11" id="KW-0418">Kinase</keyword>
<dbReference type="PROSITE" id="PS00108">
    <property type="entry name" value="PROTEIN_KINASE_ST"/>
    <property type="match status" value="1"/>
</dbReference>
<dbReference type="InterPro" id="IPR000719">
    <property type="entry name" value="Prot_kinase_dom"/>
</dbReference>
<feature type="domain" description="Protein kinase" evidence="10">
    <location>
        <begin position="16"/>
        <end position="278"/>
    </location>
</feature>
<keyword evidence="12" id="KW-1185">Reference proteome</keyword>
<evidence type="ECO:0000256" key="2">
    <source>
        <dbReference type="ARBA" id="ARBA00022527"/>
    </source>
</evidence>
<keyword evidence="4 7" id="KW-0547">Nucleotide-binding</keyword>
<organism evidence="11 12">
    <name type="scientific">Arthrobacter sulfonylureivorans</name>
    <dbReference type="NCBI Taxonomy" id="2486855"/>
    <lineage>
        <taxon>Bacteria</taxon>
        <taxon>Bacillati</taxon>
        <taxon>Actinomycetota</taxon>
        <taxon>Actinomycetes</taxon>
        <taxon>Micrococcales</taxon>
        <taxon>Micrococcaceae</taxon>
        <taxon>Arthrobacter</taxon>
    </lineage>
</organism>
<feature type="region of interest" description="Disordered" evidence="8">
    <location>
        <begin position="321"/>
        <end position="367"/>
    </location>
</feature>
<dbReference type="PROSITE" id="PS50011">
    <property type="entry name" value="PROTEIN_KINASE_DOM"/>
    <property type="match status" value="1"/>
</dbReference>
<reference evidence="11 12" key="1">
    <citation type="submission" date="2022-03" db="EMBL/GenBank/DDBJ databases">
        <title>Isotopic signatures of nitrous oxide derived from detoxification processes.</title>
        <authorList>
            <person name="Behrendt U."/>
            <person name="Buchen C."/>
            <person name="Well R."/>
            <person name="Ulrich A."/>
            <person name="Rohe L."/>
            <person name="Kolb S."/>
            <person name="Schloter M."/>
            <person name="Horn M.A."/>
            <person name="Augustin J."/>
        </authorList>
    </citation>
    <scope>NUCLEOTIDE SEQUENCE [LARGE SCALE GENOMIC DNA]</scope>
    <source>
        <strain evidence="11 12">S4-C24</strain>
    </source>
</reference>
<keyword evidence="3" id="KW-0808">Transferase</keyword>
<name>A0ABY3W9C8_9MICC</name>
<evidence type="ECO:0000256" key="7">
    <source>
        <dbReference type="PROSITE-ProRule" id="PRU10141"/>
    </source>
</evidence>
<dbReference type="CDD" id="cd14014">
    <property type="entry name" value="STKc_PknB_like"/>
    <property type="match status" value="1"/>
</dbReference>
<evidence type="ECO:0000256" key="4">
    <source>
        <dbReference type="ARBA" id="ARBA00022741"/>
    </source>
</evidence>
<dbReference type="GO" id="GO:0004674">
    <property type="term" value="F:protein serine/threonine kinase activity"/>
    <property type="evidence" value="ECO:0007669"/>
    <property type="project" value="UniProtKB-KW"/>
</dbReference>
<evidence type="ECO:0000259" key="10">
    <source>
        <dbReference type="PROSITE" id="PS50011"/>
    </source>
</evidence>
<dbReference type="Proteomes" id="UP000829069">
    <property type="component" value="Chromosome"/>
</dbReference>
<dbReference type="InterPro" id="IPR011009">
    <property type="entry name" value="Kinase-like_dom_sf"/>
</dbReference>
<dbReference type="PANTHER" id="PTHR43289">
    <property type="entry name" value="MITOGEN-ACTIVATED PROTEIN KINASE KINASE KINASE 20-RELATED"/>
    <property type="match status" value="1"/>
</dbReference>
<dbReference type="InterPro" id="IPR017441">
    <property type="entry name" value="Protein_kinase_ATP_BS"/>
</dbReference>
<keyword evidence="9" id="KW-0472">Membrane</keyword>
<keyword evidence="9" id="KW-1133">Transmembrane helix</keyword>
<evidence type="ECO:0000256" key="3">
    <source>
        <dbReference type="ARBA" id="ARBA00022679"/>
    </source>
</evidence>
<dbReference type="SUPFAM" id="SSF56112">
    <property type="entry name" value="Protein kinase-like (PK-like)"/>
    <property type="match status" value="1"/>
</dbReference>
<dbReference type="Pfam" id="PF00069">
    <property type="entry name" value="Pkinase"/>
    <property type="match status" value="1"/>
</dbReference>
<evidence type="ECO:0000256" key="1">
    <source>
        <dbReference type="ARBA" id="ARBA00012513"/>
    </source>
</evidence>
<dbReference type="Gene3D" id="1.10.510.10">
    <property type="entry name" value="Transferase(Phosphotransferase) domain 1"/>
    <property type="match status" value="1"/>
</dbReference>
<sequence>MSVKRPPAPPPNIDGYRYVRLLGSGGFSDVYLYEQDRPKRRVAVKVLLSGLRTEDARRRFESEANLMAQLSTHPFIVTIYEANLTADGHSYLAMEYCSRPSLEARYRQGPLGVDEVLTLGIQVASAVETAHRAGIAHRDIKPANILVTDYNRPALTDFGISSSTDAADSDAGMSIPWSPPEAFKGDAGNGTRSDIWALGATVYTLLAGRSPFMQPGGSNSQRDLMDRIAHAPLPPLRRADVPASLELALATAMAKSPGSRFKSAHAFALSLQRVQAELNLSVTPFEVLEDAPSAGEADADDGEATRVRGIVSIDPRVAPPAAASVFPERTERLPTGPDGRRLEREPDDSTVLRDSEQDQWTDSGGARRRPWAWAAGAVAAAAVAAGVIFVLNGAAPEAAVPDAPVSRAPANALEGLSGNVVPPEDLDGRVQGSEAVFSWTNPDPRDDDLFIWTPVTALGQGEPERTGEPKAALPLAENDRTCIEVVVVRANGRASDPVRGCADE</sequence>
<evidence type="ECO:0000256" key="9">
    <source>
        <dbReference type="SAM" id="Phobius"/>
    </source>
</evidence>
<dbReference type="InterPro" id="IPR008271">
    <property type="entry name" value="Ser/Thr_kinase_AS"/>
</dbReference>
<keyword evidence="9" id="KW-0812">Transmembrane</keyword>